<dbReference type="InterPro" id="IPR000838">
    <property type="entry name" value="RNA_pol_sigma70_ECF_CS"/>
</dbReference>
<dbReference type="InterPro" id="IPR013324">
    <property type="entry name" value="RNA_pol_sigma_r3/r4-like"/>
</dbReference>
<dbReference type="InterPro" id="IPR014327">
    <property type="entry name" value="RNA_pol_sigma70_bacteroid"/>
</dbReference>
<feature type="domain" description="RNA polymerase sigma factor 70 region 4 type 2" evidence="8">
    <location>
        <begin position="127"/>
        <end position="174"/>
    </location>
</feature>
<dbReference type="InterPro" id="IPR013249">
    <property type="entry name" value="RNA_pol_sigma70_r4_t2"/>
</dbReference>
<keyword evidence="9" id="KW-0240">DNA-directed RNA polymerase</keyword>
<dbReference type="InterPro" id="IPR036388">
    <property type="entry name" value="WH-like_DNA-bd_sf"/>
</dbReference>
<evidence type="ECO:0000313" key="10">
    <source>
        <dbReference type="Proteomes" id="UP000597338"/>
    </source>
</evidence>
<evidence type="ECO:0000256" key="2">
    <source>
        <dbReference type="ARBA" id="ARBA00023015"/>
    </source>
</evidence>
<proteinExistence type="inferred from homology"/>
<gene>
    <name evidence="9" type="ORF">GCM10011386_26040</name>
</gene>
<keyword evidence="3 6" id="KW-0731">Sigma factor</keyword>
<keyword evidence="5 6" id="KW-0804">Transcription</keyword>
<sequence length="199" mass="23376">MHDKKVMETQDEFLLDALSQGSHSAFEQLYDRYSRRIYANLIRLVRSEAIAEELLQDVFMKVWELRATLNTGQSFQSFLFQISGNLAIDFYRKSARRQTMEAAKKLIEESAYDHIEKYINFKEAEILLDRAISALPPQRQRIFRLCRIEGKSYEEVAELFSLTRNTVKDHMTKANRFLREILSQEYGPFLVLLAVAFSF</sequence>
<evidence type="ECO:0000313" key="9">
    <source>
        <dbReference type="EMBL" id="GGC32697.1"/>
    </source>
</evidence>
<accession>A0ABQ1M0J4</accession>
<keyword evidence="10" id="KW-1185">Reference proteome</keyword>
<evidence type="ECO:0000256" key="3">
    <source>
        <dbReference type="ARBA" id="ARBA00023082"/>
    </source>
</evidence>
<dbReference type="Gene3D" id="1.10.1740.10">
    <property type="match status" value="1"/>
</dbReference>
<evidence type="ECO:0000256" key="5">
    <source>
        <dbReference type="ARBA" id="ARBA00023163"/>
    </source>
</evidence>
<dbReference type="PANTHER" id="PTHR43133">
    <property type="entry name" value="RNA POLYMERASE ECF-TYPE SIGMA FACTO"/>
    <property type="match status" value="1"/>
</dbReference>
<dbReference type="InterPro" id="IPR039425">
    <property type="entry name" value="RNA_pol_sigma-70-like"/>
</dbReference>
<dbReference type="PANTHER" id="PTHR43133:SF46">
    <property type="entry name" value="RNA POLYMERASE SIGMA-70 FACTOR ECF SUBFAMILY"/>
    <property type="match status" value="1"/>
</dbReference>
<dbReference type="SUPFAM" id="SSF88659">
    <property type="entry name" value="Sigma3 and sigma4 domains of RNA polymerase sigma factors"/>
    <property type="match status" value="1"/>
</dbReference>
<dbReference type="Pfam" id="PF08281">
    <property type="entry name" value="Sigma70_r4_2"/>
    <property type="match status" value="1"/>
</dbReference>
<dbReference type="Gene3D" id="1.10.10.10">
    <property type="entry name" value="Winged helix-like DNA-binding domain superfamily/Winged helix DNA-binding domain"/>
    <property type="match status" value="1"/>
</dbReference>
<dbReference type="NCBIfam" id="TIGR02937">
    <property type="entry name" value="sigma70-ECF"/>
    <property type="match status" value="1"/>
</dbReference>
<name>A0ABQ1M0J4_9SPHI</name>
<feature type="domain" description="RNA polymerase sigma-70 region 2" evidence="7">
    <location>
        <begin position="29"/>
        <end position="97"/>
    </location>
</feature>
<dbReference type="InterPro" id="IPR007627">
    <property type="entry name" value="RNA_pol_sigma70_r2"/>
</dbReference>
<keyword evidence="4 6" id="KW-0238">DNA-binding</keyword>
<dbReference type="InterPro" id="IPR014284">
    <property type="entry name" value="RNA_pol_sigma-70_dom"/>
</dbReference>
<dbReference type="NCBIfam" id="TIGR02985">
    <property type="entry name" value="Sig70_bacteroi1"/>
    <property type="match status" value="1"/>
</dbReference>
<dbReference type="Pfam" id="PF04542">
    <property type="entry name" value="Sigma70_r2"/>
    <property type="match status" value="1"/>
</dbReference>
<comment type="caution">
    <text evidence="9">The sequence shown here is derived from an EMBL/GenBank/DDBJ whole genome shotgun (WGS) entry which is preliminary data.</text>
</comment>
<dbReference type="Proteomes" id="UP000597338">
    <property type="component" value="Unassembled WGS sequence"/>
</dbReference>
<evidence type="ECO:0000256" key="6">
    <source>
        <dbReference type="RuleBase" id="RU000716"/>
    </source>
</evidence>
<dbReference type="GO" id="GO:0000428">
    <property type="term" value="C:DNA-directed RNA polymerase complex"/>
    <property type="evidence" value="ECO:0007669"/>
    <property type="project" value="UniProtKB-KW"/>
</dbReference>
<evidence type="ECO:0000256" key="1">
    <source>
        <dbReference type="ARBA" id="ARBA00010641"/>
    </source>
</evidence>
<organism evidence="9 10">
    <name type="scientific">Parapedobacter defluvii</name>
    <dbReference type="NCBI Taxonomy" id="2045106"/>
    <lineage>
        <taxon>Bacteria</taxon>
        <taxon>Pseudomonadati</taxon>
        <taxon>Bacteroidota</taxon>
        <taxon>Sphingobacteriia</taxon>
        <taxon>Sphingobacteriales</taxon>
        <taxon>Sphingobacteriaceae</taxon>
        <taxon>Parapedobacter</taxon>
    </lineage>
</organism>
<evidence type="ECO:0000256" key="4">
    <source>
        <dbReference type="ARBA" id="ARBA00023125"/>
    </source>
</evidence>
<reference evidence="10" key="1">
    <citation type="journal article" date="2019" name="Int. J. Syst. Evol. Microbiol.">
        <title>The Global Catalogue of Microorganisms (GCM) 10K type strain sequencing project: providing services to taxonomists for standard genome sequencing and annotation.</title>
        <authorList>
            <consortium name="The Broad Institute Genomics Platform"/>
            <consortium name="The Broad Institute Genome Sequencing Center for Infectious Disease"/>
            <person name="Wu L."/>
            <person name="Ma J."/>
        </authorList>
    </citation>
    <scope>NUCLEOTIDE SEQUENCE [LARGE SCALE GENOMIC DNA]</scope>
    <source>
        <strain evidence="10">CGMCC 1.15342</strain>
    </source>
</reference>
<evidence type="ECO:0000259" key="8">
    <source>
        <dbReference type="Pfam" id="PF08281"/>
    </source>
</evidence>
<keyword evidence="2 6" id="KW-0805">Transcription regulation</keyword>
<protein>
    <recommendedName>
        <fullName evidence="6">RNA polymerase sigma factor</fullName>
    </recommendedName>
</protein>
<evidence type="ECO:0000259" key="7">
    <source>
        <dbReference type="Pfam" id="PF04542"/>
    </source>
</evidence>
<dbReference type="SUPFAM" id="SSF88946">
    <property type="entry name" value="Sigma2 domain of RNA polymerase sigma factors"/>
    <property type="match status" value="1"/>
</dbReference>
<dbReference type="PROSITE" id="PS01063">
    <property type="entry name" value="SIGMA70_ECF"/>
    <property type="match status" value="1"/>
</dbReference>
<dbReference type="EMBL" id="BMIK01000008">
    <property type="protein sequence ID" value="GGC32697.1"/>
    <property type="molecule type" value="Genomic_DNA"/>
</dbReference>
<dbReference type="InterPro" id="IPR013325">
    <property type="entry name" value="RNA_pol_sigma_r2"/>
</dbReference>
<comment type="similarity">
    <text evidence="1 6">Belongs to the sigma-70 factor family. ECF subfamily.</text>
</comment>